<comment type="catalytic activity">
    <reaction evidence="14">
        <text>Mg(2+)(out) + ATP + H2O = Mg(2+)(in) + ADP + phosphate + H(+)</text>
        <dbReference type="Rhea" id="RHEA:10260"/>
        <dbReference type="ChEBI" id="CHEBI:15377"/>
        <dbReference type="ChEBI" id="CHEBI:15378"/>
        <dbReference type="ChEBI" id="CHEBI:18420"/>
        <dbReference type="ChEBI" id="CHEBI:30616"/>
        <dbReference type="ChEBI" id="CHEBI:43474"/>
        <dbReference type="ChEBI" id="CHEBI:456216"/>
        <dbReference type="EC" id="7.2.2.14"/>
    </reaction>
</comment>
<gene>
    <name evidence="17" type="primary">mgtA</name>
    <name evidence="17" type="ORF">KP001_12200</name>
</gene>
<dbReference type="SMART" id="SM00831">
    <property type="entry name" value="Cation_ATPase_N"/>
    <property type="match status" value="1"/>
</dbReference>
<dbReference type="RefSeq" id="WP_217285913.1">
    <property type="nucleotide sequence ID" value="NZ_CP077683.1"/>
</dbReference>
<evidence type="ECO:0000256" key="12">
    <source>
        <dbReference type="ARBA" id="ARBA00023136"/>
    </source>
</evidence>
<comment type="function">
    <text evidence="1">Mediates magnesium influx to the cytosol.</text>
</comment>
<feature type="transmembrane region" description="Helical" evidence="15">
    <location>
        <begin position="250"/>
        <end position="270"/>
    </location>
</feature>
<dbReference type="SFLD" id="SFLDG00002">
    <property type="entry name" value="C1.7:_P-type_atpase_like"/>
    <property type="match status" value="1"/>
</dbReference>
<dbReference type="SFLD" id="SFLDF00027">
    <property type="entry name" value="p-type_atpase"/>
    <property type="match status" value="1"/>
</dbReference>
<dbReference type="Pfam" id="PF00122">
    <property type="entry name" value="E1-E2_ATPase"/>
    <property type="match status" value="1"/>
</dbReference>
<accession>A0ABX8LC18</accession>
<feature type="transmembrane region" description="Helical" evidence="15">
    <location>
        <begin position="810"/>
        <end position="834"/>
    </location>
</feature>
<evidence type="ECO:0000313" key="18">
    <source>
        <dbReference type="Proteomes" id="UP000683559"/>
    </source>
</evidence>
<dbReference type="InterPro" id="IPR059000">
    <property type="entry name" value="ATPase_P-type_domA"/>
</dbReference>
<proteinExistence type="inferred from homology"/>
<feature type="transmembrane region" description="Helical" evidence="15">
    <location>
        <begin position="723"/>
        <end position="746"/>
    </location>
</feature>
<dbReference type="EC" id="7.2.2.14" evidence="4"/>
<keyword evidence="9 15" id="KW-0812">Transmembrane</keyword>
<dbReference type="EMBL" id="CP077683">
    <property type="protein sequence ID" value="QXE89222.1"/>
    <property type="molecule type" value="Genomic_DNA"/>
</dbReference>
<evidence type="ECO:0000256" key="9">
    <source>
        <dbReference type="ARBA" id="ARBA00022692"/>
    </source>
</evidence>
<feature type="transmembrane region" description="Helical" evidence="15">
    <location>
        <begin position="276"/>
        <end position="300"/>
    </location>
</feature>
<feature type="domain" description="Cation-transporting P-type ATPase N-terminal" evidence="16">
    <location>
        <begin position="11"/>
        <end position="84"/>
    </location>
</feature>
<evidence type="ECO:0000256" key="8">
    <source>
        <dbReference type="ARBA" id="ARBA00022553"/>
    </source>
</evidence>
<organism evidence="17 18">
    <name type="scientific">Geomonas subterranea</name>
    <dbReference type="NCBI Taxonomy" id="2847989"/>
    <lineage>
        <taxon>Bacteria</taxon>
        <taxon>Pseudomonadati</taxon>
        <taxon>Thermodesulfobacteriota</taxon>
        <taxon>Desulfuromonadia</taxon>
        <taxon>Geobacterales</taxon>
        <taxon>Geobacteraceae</taxon>
        <taxon>Geomonas</taxon>
    </lineage>
</organism>
<evidence type="ECO:0000256" key="11">
    <source>
        <dbReference type="ARBA" id="ARBA00022989"/>
    </source>
</evidence>
<evidence type="ECO:0000256" key="10">
    <source>
        <dbReference type="ARBA" id="ARBA00022842"/>
    </source>
</evidence>
<sequence length="848" mass="92873">MSTAVVKPDSRFWQRPVAALLEQLAASPDGLGGAEAARRLARFGFNRIHGERKRALPLQFLAKFRNPLVIILLTASALSAFTGDATSFFIIGTIVFISVTLDFIQEYRAGQAAEGLRQSVAVRAQVLRDGRVSEIPLAEMVPGDVALLAAGDLIPCDGRVLAAKDFFVNQSLLTGEAFPVEKLPMELPEEADVLAAGNTVLFGTSVISGTARVLMCRTGQDTELGAIADTLLAKAPPTAFEEGTRHFGLLIMRMTVLLVLFVLLVNAFFHRPWLESFLFAVALAVGLTPELLPMVVSVTLSRGGLRMAAQKVIVKRLASIHNLGSMDVFCTDKTGTLTQARIHLERHQSPLGRESRRVLELAYYNSFFETGLKSPLDDAILEHTEIDVSGWQKIDEVPFDFERRRISVLLDNSTTRMLVVKGAPEDILRLSEQYEGESEADRRQLDSAARRDINAQFEALSNEGFRVLGIATRQVGHDHPHAVVGDESNLIFAGFAAFLDPPKESAKAALAGLAADRVAVKIITGDNELVTQHLFAQLALPVTGVLTGSEIQQLDDLALSARVEQVNLFCRVAPAQKNRVILALKRRGHVVGYLGDGINDATSLHSADVGISVDGAVDVAKAAADMILLEQDLAVLHAGVLEGRRTFGNIMKYIMMGTSSNFGNMFSMAGASIFLPFLPMLPVQILLNNLLYDVSELPIPLDRVDDDYLSQPRHWDMNFIRNFMLVIGPVSSVFDFLTFYVMLAVFHAGEALFHTGWFIESMATQVLVIFIIRTRKSPFKSRPSPWLVVCSLIVVALAGALPFTPAGVHLGFVAVSPLFFLILTAILLAYLLAVEVVKQWFFRRFVTR</sequence>
<dbReference type="Pfam" id="PF00690">
    <property type="entry name" value="Cation_ATPase_N"/>
    <property type="match status" value="1"/>
</dbReference>
<dbReference type="Pfam" id="PF13246">
    <property type="entry name" value="Cation_ATPase"/>
    <property type="match status" value="1"/>
</dbReference>
<feature type="transmembrane region" description="Helical" evidence="15">
    <location>
        <begin position="64"/>
        <end position="81"/>
    </location>
</feature>
<evidence type="ECO:0000256" key="1">
    <source>
        <dbReference type="ARBA" id="ARBA00003954"/>
    </source>
</evidence>
<evidence type="ECO:0000256" key="3">
    <source>
        <dbReference type="ARBA" id="ARBA00008746"/>
    </source>
</evidence>
<feature type="transmembrane region" description="Helical" evidence="15">
    <location>
        <begin position="784"/>
        <end position="804"/>
    </location>
</feature>
<evidence type="ECO:0000256" key="15">
    <source>
        <dbReference type="SAM" id="Phobius"/>
    </source>
</evidence>
<dbReference type="InterPro" id="IPR018303">
    <property type="entry name" value="ATPase_P-typ_P_site"/>
</dbReference>
<dbReference type="PROSITE" id="PS00154">
    <property type="entry name" value="ATPASE_E1_E2"/>
    <property type="match status" value="1"/>
</dbReference>
<keyword evidence="6" id="KW-1003">Cell membrane</keyword>
<dbReference type="InterPro" id="IPR006415">
    <property type="entry name" value="P-type_ATPase_IIIB"/>
</dbReference>
<dbReference type="InterPro" id="IPR004014">
    <property type="entry name" value="ATPase_P-typ_cation-transptr_N"/>
</dbReference>
<keyword evidence="12 15" id="KW-0472">Membrane</keyword>
<dbReference type="InterPro" id="IPR044492">
    <property type="entry name" value="P_typ_ATPase_HD_dom"/>
</dbReference>
<keyword evidence="10" id="KW-0460">Magnesium</keyword>
<dbReference type="InterPro" id="IPR006068">
    <property type="entry name" value="ATPase_P-typ_cation-transptr_C"/>
</dbReference>
<reference evidence="17 18" key="1">
    <citation type="submission" date="2021-06" db="EMBL/GenBank/DDBJ databases">
        <title>Gemonas diversity in paddy soil.</title>
        <authorList>
            <person name="Liu G."/>
        </authorList>
    </citation>
    <scope>NUCLEOTIDE SEQUENCE [LARGE SCALE GENOMIC DNA]</scope>
    <source>
        <strain evidence="17 18">RG2</strain>
    </source>
</reference>
<evidence type="ECO:0000256" key="5">
    <source>
        <dbReference type="ARBA" id="ARBA00013555"/>
    </source>
</evidence>
<evidence type="ECO:0000313" key="17">
    <source>
        <dbReference type="EMBL" id="QXE89222.1"/>
    </source>
</evidence>
<comment type="subcellular location">
    <subcellularLocation>
        <location evidence="2">Cell inner membrane</location>
        <topology evidence="2">Multi-pass membrane protein</topology>
    </subcellularLocation>
</comment>
<evidence type="ECO:0000256" key="7">
    <source>
        <dbReference type="ARBA" id="ARBA00022519"/>
    </source>
</evidence>
<evidence type="ECO:0000256" key="2">
    <source>
        <dbReference type="ARBA" id="ARBA00004429"/>
    </source>
</evidence>
<keyword evidence="8" id="KW-0597">Phosphoprotein</keyword>
<comment type="similarity">
    <text evidence="3">Belongs to the cation transport ATPase (P-type) (TC 3.A.3) family. Type IIIB subfamily.</text>
</comment>
<evidence type="ECO:0000256" key="14">
    <source>
        <dbReference type="ARBA" id="ARBA00047295"/>
    </source>
</evidence>
<dbReference type="PANTHER" id="PTHR42861">
    <property type="entry name" value="CALCIUM-TRANSPORTING ATPASE"/>
    <property type="match status" value="1"/>
</dbReference>
<evidence type="ECO:0000256" key="13">
    <source>
        <dbReference type="ARBA" id="ARBA00029806"/>
    </source>
</evidence>
<dbReference type="Pfam" id="PF00689">
    <property type="entry name" value="Cation_ATPase_C"/>
    <property type="match status" value="1"/>
</dbReference>
<feature type="transmembrane region" description="Helical" evidence="15">
    <location>
        <begin position="752"/>
        <end position="772"/>
    </location>
</feature>
<protein>
    <recommendedName>
        <fullName evidence="5">Magnesium-transporting ATPase, P-type 1</fullName>
        <ecNumber evidence="4">7.2.2.14</ecNumber>
    </recommendedName>
    <alternativeName>
        <fullName evidence="13">Mg(2+) transport ATPase, P-type 1</fullName>
    </alternativeName>
</protein>
<dbReference type="NCBIfam" id="TIGR01494">
    <property type="entry name" value="ATPase_P-type"/>
    <property type="match status" value="2"/>
</dbReference>
<evidence type="ECO:0000259" key="16">
    <source>
        <dbReference type="SMART" id="SM00831"/>
    </source>
</evidence>
<keyword evidence="18" id="KW-1185">Reference proteome</keyword>
<keyword evidence="11 15" id="KW-1133">Transmembrane helix</keyword>
<dbReference type="SFLD" id="SFLDS00003">
    <property type="entry name" value="Haloacid_Dehalogenase"/>
    <property type="match status" value="1"/>
</dbReference>
<evidence type="ECO:0000256" key="6">
    <source>
        <dbReference type="ARBA" id="ARBA00022475"/>
    </source>
</evidence>
<dbReference type="InterPro" id="IPR001757">
    <property type="entry name" value="P_typ_ATPase"/>
</dbReference>
<dbReference type="Proteomes" id="UP000683559">
    <property type="component" value="Chromosome"/>
</dbReference>
<evidence type="ECO:0000256" key="4">
    <source>
        <dbReference type="ARBA" id="ARBA00012786"/>
    </source>
</evidence>
<name>A0ABX8LC18_9BACT</name>
<dbReference type="NCBIfam" id="TIGR01524">
    <property type="entry name" value="ATPase-IIIB_Mg"/>
    <property type="match status" value="1"/>
</dbReference>
<keyword evidence="7" id="KW-0997">Cell inner membrane</keyword>